<reference evidence="2 3" key="1">
    <citation type="journal article" date="2019" name="Int. J. Syst. Evol. Microbiol.">
        <title>Methanofervidicoccus abyssi gen. nov., sp. nov., a hydrogenotrophic methanogen, isolated from a hydrothermal vent chimney in the Mid-Cayman Spreading Center, the Caribbean Sea.</title>
        <authorList>
            <person name="Sakai S."/>
            <person name="Takaki Y."/>
            <person name="Miyazaki M."/>
            <person name="Ogawara M."/>
            <person name="Yanagawa K."/>
            <person name="Miyazaki J."/>
            <person name="Takai K."/>
        </authorList>
    </citation>
    <scope>NUCLEOTIDE SEQUENCE [LARGE SCALE GENOMIC DNA]</scope>
    <source>
        <strain evidence="2 3">HHB</strain>
    </source>
</reference>
<dbReference type="EMBL" id="BFAX01000001">
    <property type="protein sequence ID" value="GBF35837.1"/>
    <property type="molecule type" value="Genomic_DNA"/>
</dbReference>
<dbReference type="PIRSF" id="PIRSF005264">
    <property type="entry name" value="UCP005264"/>
    <property type="match status" value="1"/>
</dbReference>
<dbReference type="AlphaFoldDB" id="A0A401HNJ8"/>
<proteinExistence type="inferred from homology"/>
<dbReference type="NCBIfam" id="NF003153">
    <property type="entry name" value="PRK04115.1"/>
    <property type="match status" value="1"/>
</dbReference>
<dbReference type="HAMAP" id="MF_00585">
    <property type="entry name" value="UPF0216"/>
    <property type="match status" value="1"/>
</dbReference>
<evidence type="ECO:0000313" key="3">
    <source>
        <dbReference type="Proteomes" id="UP000290527"/>
    </source>
</evidence>
<evidence type="ECO:0000256" key="1">
    <source>
        <dbReference type="HAMAP-Rule" id="MF_00585"/>
    </source>
</evidence>
<dbReference type="Pfam" id="PF01886">
    <property type="entry name" value="DUF61"/>
    <property type="match status" value="1"/>
</dbReference>
<accession>A0A401HNJ8</accession>
<evidence type="ECO:0000313" key="2">
    <source>
        <dbReference type="EMBL" id="GBF35837.1"/>
    </source>
</evidence>
<protein>
    <recommendedName>
        <fullName evidence="1">UPF0216 protein MHHB_P0062</fullName>
    </recommendedName>
</protein>
<dbReference type="Proteomes" id="UP000290527">
    <property type="component" value="Unassembled WGS sequence"/>
</dbReference>
<organism evidence="2 3">
    <name type="scientific">Methanofervidicoccus abyssi</name>
    <dbReference type="NCBI Taxonomy" id="2082189"/>
    <lineage>
        <taxon>Archaea</taxon>
        <taxon>Methanobacteriati</taxon>
        <taxon>Methanobacteriota</taxon>
        <taxon>Methanomada group</taxon>
        <taxon>Methanococci</taxon>
        <taxon>Methanococcales</taxon>
        <taxon>Methanofervidicoccus</taxon>
    </lineage>
</organism>
<comment type="caution">
    <text evidence="2">The sequence shown here is derived from an EMBL/GenBank/DDBJ whole genome shotgun (WGS) entry which is preliminary data.</text>
</comment>
<gene>
    <name evidence="2" type="ORF">MHHB_P0062</name>
</gene>
<name>A0A401HNJ8_9EURY</name>
<keyword evidence="3" id="KW-1185">Reference proteome</keyword>
<comment type="similarity">
    <text evidence="1">Belongs to the UPF0216 family.</text>
</comment>
<dbReference type="InterPro" id="IPR002746">
    <property type="entry name" value="UPF0216"/>
</dbReference>
<sequence length="135" mass="15976">MIYMDREIYRFLHSLNINFRKKTLRELLEEEKPYVVINGKRHRIKKRELNLLKGLTDNLDLRIPIVLEIDASLESGTVKISGREEVKIISKILGREINPFSEENSLYIYKPEVRIVRRHLPTTTVYLFKIGPVIE</sequence>